<proteinExistence type="predicted"/>
<evidence type="ECO:0000313" key="1">
    <source>
        <dbReference type="EMBL" id="OTF83095.1"/>
    </source>
</evidence>
<dbReference type="Proteomes" id="UP000194236">
    <property type="component" value="Unassembled WGS sequence"/>
</dbReference>
<sequence length="157" mass="17973">MPVDQCSSIQNLNEHINWNSVASSTDDLASSFSGTDEKIKKIDKSSQYDYSTLNSATKTWQTFPSRISSSSQSFSGKKQFIPVQYNSHIPAGRHNSDYDRISYIHSRETIQETHKHPNILEIKLSEETQSIVKEIRKELNRYNQRKILNDDSSTSEA</sequence>
<accession>A0A1Y3BVA0</accession>
<keyword evidence="2" id="KW-1185">Reference proteome</keyword>
<protein>
    <submittedName>
        <fullName evidence="1">Uncharacterized protein</fullName>
    </submittedName>
</protein>
<name>A0A1Y3BVA0_EURMA</name>
<evidence type="ECO:0000313" key="2">
    <source>
        <dbReference type="Proteomes" id="UP000194236"/>
    </source>
</evidence>
<comment type="caution">
    <text evidence="1">The sequence shown here is derived from an EMBL/GenBank/DDBJ whole genome shotgun (WGS) entry which is preliminary data.</text>
</comment>
<organism evidence="1 2">
    <name type="scientific">Euroglyphus maynei</name>
    <name type="common">Mayne's house dust mite</name>
    <dbReference type="NCBI Taxonomy" id="6958"/>
    <lineage>
        <taxon>Eukaryota</taxon>
        <taxon>Metazoa</taxon>
        <taxon>Ecdysozoa</taxon>
        <taxon>Arthropoda</taxon>
        <taxon>Chelicerata</taxon>
        <taxon>Arachnida</taxon>
        <taxon>Acari</taxon>
        <taxon>Acariformes</taxon>
        <taxon>Sarcoptiformes</taxon>
        <taxon>Astigmata</taxon>
        <taxon>Psoroptidia</taxon>
        <taxon>Analgoidea</taxon>
        <taxon>Pyroglyphidae</taxon>
        <taxon>Pyroglyphinae</taxon>
        <taxon>Euroglyphus</taxon>
    </lineage>
</organism>
<dbReference type="OrthoDB" id="6509568at2759"/>
<gene>
    <name evidence="1" type="ORF">BLA29_010735</name>
</gene>
<dbReference type="AlphaFoldDB" id="A0A1Y3BVA0"/>
<dbReference type="EMBL" id="MUJZ01005193">
    <property type="protein sequence ID" value="OTF83095.1"/>
    <property type="molecule type" value="Genomic_DNA"/>
</dbReference>
<reference evidence="1 2" key="1">
    <citation type="submission" date="2017-03" db="EMBL/GenBank/DDBJ databases">
        <title>Genome Survey of Euroglyphus maynei.</title>
        <authorList>
            <person name="Arlian L.G."/>
            <person name="Morgan M.S."/>
            <person name="Rider S.D."/>
        </authorList>
    </citation>
    <scope>NUCLEOTIDE SEQUENCE [LARGE SCALE GENOMIC DNA]</scope>
    <source>
        <strain evidence="1">Arlian Lab</strain>
        <tissue evidence="1">Whole body</tissue>
    </source>
</reference>